<feature type="domain" description="SRP54-type proteins GTP-binding" evidence="12">
    <location>
        <begin position="626"/>
        <end position="639"/>
    </location>
</feature>
<keyword evidence="8 13" id="KW-0675">Receptor</keyword>
<dbReference type="Pfam" id="PF00448">
    <property type="entry name" value="SRP54"/>
    <property type="match status" value="1"/>
</dbReference>
<evidence type="ECO:0000259" key="12">
    <source>
        <dbReference type="PROSITE" id="PS00300"/>
    </source>
</evidence>
<evidence type="ECO:0000256" key="4">
    <source>
        <dbReference type="ARBA" id="ARBA00022741"/>
    </source>
</evidence>
<dbReference type="FunFam" id="3.40.50.300:FF:000566">
    <property type="entry name" value="Signal recognition particle receptor subunit alpha"/>
    <property type="match status" value="1"/>
</dbReference>
<dbReference type="RefSeq" id="XP_018737326.1">
    <property type="nucleotide sequence ID" value="XM_018879407.1"/>
</dbReference>
<dbReference type="SUPFAM" id="SSF52540">
    <property type="entry name" value="P-loop containing nucleoside triphosphate hydrolases"/>
    <property type="match status" value="1"/>
</dbReference>
<dbReference type="AlphaFoldDB" id="A0A167F5F7"/>
<evidence type="ECO:0000256" key="7">
    <source>
        <dbReference type="ARBA" id="ARBA00023136"/>
    </source>
</evidence>
<evidence type="ECO:0000256" key="1">
    <source>
        <dbReference type="ARBA" id="ARBA00004397"/>
    </source>
</evidence>
<dbReference type="Gene3D" id="3.30.450.60">
    <property type="match status" value="1"/>
</dbReference>
<organism evidence="13 14">
    <name type="scientific">Sugiyamaella lignohabitans</name>
    <dbReference type="NCBI Taxonomy" id="796027"/>
    <lineage>
        <taxon>Eukaryota</taxon>
        <taxon>Fungi</taxon>
        <taxon>Dikarya</taxon>
        <taxon>Ascomycota</taxon>
        <taxon>Saccharomycotina</taxon>
        <taxon>Dipodascomycetes</taxon>
        <taxon>Dipodascales</taxon>
        <taxon>Trichomonascaceae</taxon>
        <taxon>Sugiyamaella</taxon>
    </lineage>
</organism>
<evidence type="ECO:0000313" key="14">
    <source>
        <dbReference type="Proteomes" id="UP000189580"/>
    </source>
</evidence>
<dbReference type="Proteomes" id="UP000189580">
    <property type="component" value="Chromosome b"/>
</dbReference>
<dbReference type="InterPro" id="IPR042101">
    <property type="entry name" value="SRP54_N_sf"/>
</dbReference>
<dbReference type="GO" id="GO:0006886">
    <property type="term" value="P:intracellular protein transport"/>
    <property type="evidence" value="ECO:0007669"/>
    <property type="project" value="InterPro"/>
</dbReference>
<dbReference type="InterPro" id="IPR036225">
    <property type="entry name" value="SRP/SRP_N"/>
</dbReference>
<sequence>MIDLLSVFSSGGVVLYSATYANVPDSVVNTLISTVFIENRKSSTSGFQKDGYTVKYSVSNDLGMTFVAVFKTILQLGYVDSLLEDSKKIFLSLFSDDIKDNIKAGEPIASGIDFTKFEALLKVRLAELEGTTPDIKNIKIDEGEYEIINSPNGHDTDDGLTSDSVVGGPGSGSGAGAAAVSGLAAETDGSGSVSSPSGKRRGGRRGKKSSNTTPSAGSPNQSGAEDGKPSAATKTKKKMRRRWDDSGMAEYDDDDDVVLDYSSAKDGSGNAATAGDTSNVLEFTGDLKNYGSSTKSGEFVLKELSDELRGILDTDDGTGTGGFSVAAAAGAGSGAGVASAASSSFGFLRNFLGGKTISPEDLQKALAAMENHLMKKNVAKEVAEHLCSTVDKSLVGSKTQNWTTVEATVRTAMTDALRRILTPNTSLDLLHEVQAARKSRQRPYVISVVGVNGVGKSTNLSKIGFWLLQNKYKVLIAACDTFRSGAVEQLKVHVRRLQELTQRLGTGEVQIFDEGYGKDAAVIAQRAIEYGQRNEFDVVLIDTAGRRHNDDRLMSSLEKFGQLANPDKIIMVGEALVGTDSVQQARNFNAAFGANRNLDFFLISKCDTVGDMIGSMVNMTYSTGIPVLFVGVGQNYTDLRTLSIDWAVNLLMS</sequence>
<gene>
    <name evidence="13" type="primary">SRP101</name>
    <name evidence="13" type="ORF">AWJ20_2462</name>
</gene>
<comment type="subunit">
    <text evidence="3">Heterodimer of an alpha and a beta chain.</text>
</comment>
<accession>A0A167F5F7</accession>
<evidence type="ECO:0000313" key="13">
    <source>
        <dbReference type="EMBL" id="ANB14849.1"/>
    </source>
</evidence>
<feature type="compositionally biased region" description="Basic residues" evidence="11">
    <location>
        <begin position="198"/>
        <end position="208"/>
    </location>
</feature>
<dbReference type="Pfam" id="PF02881">
    <property type="entry name" value="SRP54_N"/>
    <property type="match status" value="1"/>
</dbReference>
<dbReference type="InterPro" id="IPR013822">
    <property type="entry name" value="Signal_recog_particl_SRP54_hlx"/>
</dbReference>
<feature type="compositionally biased region" description="Polar residues" evidence="11">
    <location>
        <begin position="149"/>
        <end position="163"/>
    </location>
</feature>
<protein>
    <recommendedName>
        <fullName evidence="9">Signal recognition particle receptor subunit alpha homolog</fullName>
    </recommendedName>
    <alternativeName>
        <fullName evidence="10">Docking protein alpha</fullName>
    </alternativeName>
</protein>
<evidence type="ECO:0000256" key="6">
    <source>
        <dbReference type="ARBA" id="ARBA00023134"/>
    </source>
</evidence>
<name>A0A167F5F7_9ASCO</name>
<feature type="compositionally biased region" description="Polar residues" evidence="11">
    <location>
        <begin position="211"/>
        <end position="223"/>
    </location>
</feature>
<feature type="region of interest" description="Disordered" evidence="11">
    <location>
        <begin position="148"/>
        <end position="253"/>
    </location>
</feature>
<evidence type="ECO:0000256" key="8">
    <source>
        <dbReference type="ARBA" id="ARBA00023170"/>
    </source>
</evidence>
<keyword evidence="14" id="KW-1185">Reference proteome</keyword>
<dbReference type="OrthoDB" id="1727884at2759"/>
<dbReference type="SMART" id="SM00962">
    <property type="entry name" value="SRP54"/>
    <property type="match status" value="1"/>
</dbReference>
<comment type="subcellular location">
    <subcellularLocation>
        <location evidence="1">Endoplasmic reticulum membrane</location>
        <topology evidence="1">Peripheral membrane protein</topology>
        <orientation evidence="1">Cytoplasmic side</orientation>
    </subcellularLocation>
</comment>
<dbReference type="CDD" id="cd17876">
    <property type="entry name" value="SRalpha_C"/>
    <property type="match status" value="1"/>
</dbReference>
<feature type="compositionally biased region" description="Low complexity" evidence="11">
    <location>
        <begin position="176"/>
        <end position="197"/>
    </location>
</feature>
<dbReference type="InterPro" id="IPR003593">
    <property type="entry name" value="AAA+_ATPase"/>
</dbReference>
<dbReference type="Pfam" id="PF04086">
    <property type="entry name" value="SRP-alpha_N"/>
    <property type="match status" value="1"/>
</dbReference>
<comment type="similarity">
    <text evidence="2">Belongs to the GTP-binding SRP family.</text>
</comment>
<proteinExistence type="inferred from homology"/>
<reference evidence="13 14" key="1">
    <citation type="submission" date="2016-02" db="EMBL/GenBank/DDBJ databases">
        <title>Complete genome sequence and transcriptome regulation of the pentose utilising yeast Sugiyamaella lignohabitans.</title>
        <authorList>
            <person name="Bellasio M."/>
            <person name="Peymann A."/>
            <person name="Valli M."/>
            <person name="Sipitzky M."/>
            <person name="Graf A."/>
            <person name="Sauer M."/>
            <person name="Marx H."/>
            <person name="Mattanovich D."/>
        </authorList>
    </citation>
    <scope>NUCLEOTIDE SEQUENCE [LARGE SCALE GENOMIC DNA]</scope>
    <source>
        <strain evidence="13 14">CBS 10342</strain>
    </source>
</reference>
<dbReference type="GO" id="GO:0005525">
    <property type="term" value="F:GTP binding"/>
    <property type="evidence" value="ECO:0007669"/>
    <property type="project" value="UniProtKB-KW"/>
</dbReference>
<dbReference type="InterPro" id="IPR011012">
    <property type="entry name" value="Longin-like_dom_sf"/>
</dbReference>
<dbReference type="InterPro" id="IPR000897">
    <property type="entry name" value="SRP54_GTPase_dom"/>
</dbReference>
<dbReference type="EMBL" id="CP014503">
    <property type="protein sequence ID" value="ANB14849.1"/>
    <property type="molecule type" value="Genomic_DNA"/>
</dbReference>
<dbReference type="FunFam" id="1.20.120.140:FF:000009">
    <property type="entry name" value="Signal sequence receptor alpha subunit"/>
    <property type="match status" value="1"/>
</dbReference>
<dbReference type="PANTHER" id="PTHR43134:SF1">
    <property type="entry name" value="SIGNAL RECOGNITION PARTICLE RECEPTOR SUBUNIT ALPHA"/>
    <property type="match status" value="1"/>
</dbReference>
<dbReference type="GO" id="GO:0005047">
    <property type="term" value="F:signal recognition particle binding"/>
    <property type="evidence" value="ECO:0007669"/>
    <property type="project" value="EnsemblFungi"/>
</dbReference>
<keyword evidence="4" id="KW-0547">Nucleotide-binding</keyword>
<dbReference type="KEGG" id="slb:AWJ20_2462"/>
<dbReference type="Gene3D" id="3.40.50.300">
    <property type="entry name" value="P-loop containing nucleotide triphosphate hydrolases"/>
    <property type="match status" value="1"/>
</dbReference>
<evidence type="ECO:0000256" key="10">
    <source>
        <dbReference type="ARBA" id="ARBA00081194"/>
    </source>
</evidence>
<dbReference type="GO" id="GO:0006614">
    <property type="term" value="P:SRP-dependent cotranslational protein targeting to membrane"/>
    <property type="evidence" value="ECO:0007669"/>
    <property type="project" value="InterPro"/>
</dbReference>
<keyword evidence="5" id="KW-0256">Endoplasmic reticulum</keyword>
<dbReference type="Gene3D" id="1.20.120.140">
    <property type="entry name" value="Signal recognition particle SRP54, nucleotide-binding domain"/>
    <property type="match status" value="1"/>
</dbReference>
<dbReference type="SMART" id="SM00382">
    <property type="entry name" value="AAA"/>
    <property type="match status" value="1"/>
</dbReference>
<dbReference type="InterPro" id="IPR027417">
    <property type="entry name" value="P-loop_NTPase"/>
</dbReference>
<evidence type="ECO:0000256" key="2">
    <source>
        <dbReference type="ARBA" id="ARBA00008531"/>
    </source>
</evidence>
<dbReference type="GO" id="GO:0005785">
    <property type="term" value="C:signal recognition particle receptor complex"/>
    <property type="evidence" value="ECO:0007669"/>
    <property type="project" value="EnsemblFungi"/>
</dbReference>
<evidence type="ECO:0000256" key="3">
    <source>
        <dbReference type="ARBA" id="ARBA00011870"/>
    </source>
</evidence>
<dbReference type="SUPFAM" id="SSF47364">
    <property type="entry name" value="Domain of the SRP/SRP receptor G-proteins"/>
    <property type="match status" value="1"/>
</dbReference>
<dbReference type="SUPFAM" id="SSF64356">
    <property type="entry name" value="SNARE-like"/>
    <property type="match status" value="1"/>
</dbReference>
<dbReference type="InterPro" id="IPR007222">
    <property type="entry name" value="Sig_recog_particle_rcpt_asu_N"/>
</dbReference>
<dbReference type="PROSITE" id="PS00300">
    <property type="entry name" value="SRP54"/>
    <property type="match status" value="1"/>
</dbReference>
<keyword evidence="7" id="KW-0472">Membrane</keyword>
<dbReference type="SMART" id="SM00963">
    <property type="entry name" value="SRP54_N"/>
    <property type="match status" value="1"/>
</dbReference>
<keyword evidence="6" id="KW-0342">GTP-binding</keyword>
<evidence type="ECO:0000256" key="5">
    <source>
        <dbReference type="ARBA" id="ARBA00022824"/>
    </source>
</evidence>
<evidence type="ECO:0000256" key="9">
    <source>
        <dbReference type="ARBA" id="ARBA00071429"/>
    </source>
</evidence>
<evidence type="ECO:0000256" key="11">
    <source>
        <dbReference type="SAM" id="MobiDB-lite"/>
    </source>
</evidence>
<dbReference type="PANTHER" id="PTHR43134">
    <property type="entry name" value="SIGNAL RECOGNITION PARTICLE RECEPTOR SUBUNIT ALPHA"/>
    <property type="match status" value="1"/>
</dbReference>
<dbReference type="GeneID" id="30034376"/>
<dbReference type="CDD" id="cd14826">
    <property type="entry name" value="SR_alpha_SRX"/>
    <property type="match status" value="1"/>
</dbReference>
<dbReference type="GO" id="GO:0003924">
    <property type="term" value="F:GTPase activity"/>
    <property type="evidence" value="ECO:0007669"/>
    <property type="project" value="InterPro"/>
</dbReference>